<dbReference type="OrthoDB" id="10496232at2759"/>
<dbReference type="EMBL" id="MU004188">
    <property type="protein sequence ID" value="KAF2496084.1"/>
    <property type="molecule type" value="Genomic_DNA"/>
</dbReference>
<sequence length="180" mass="19125">MDNAIAGAVAYRRHDLPAGLAIPEAIMTASCCRCQPPWADGQTHLWLSISRPTSSPGNEESGHTAGLPFTERRAGVRGPAAVGDVVVGKAPRSTDFEARIPRANTHRKHPHLAPTAGHVSGRPRFQPGLNFGESKAACLSTYGFLGGPTWPMPILQRIAAWRPDHHPPARPGPASITVTA</sequence>
<keyword evidence="2" id="KW-1185">Reference proteome</keyword>
<reference evidence="1" key="1">
    <citation type="journal article" date="2020" name="Stud. Mycol.">
        <title>101 Dothideomycetes genomes: a test case for predicting lifestyles and emergence of pathogens.</title>
        <authorList>
            <person name="Haridas S."/>
            <person name="Albert R."/>
            <person name="Binder M."/>
            <person name="Bloem J."/>
            <person name="Labutti K."/>
            <person name="Salamov A."/>
            <person name="Andreopoulos B."/>
            <person name="Baker S."/>
            <person name="Barry K."/>
            <person name="Bills G."/>
            <person name="Bluhm B."/>
            <person name="Cannon C."/>
            <person name="Castanera R."/>
            <person name="Culley D."/>
            <person name="Daum C."/>
            <person name="Ezra D."/>
            <person name="Gonzalez J."/>
            <person name="Henrissat B."/>
            <person name="Kuo A."/>
            <person name="Liang C."/>
            <person name="Lipzen A."/>
            <person name="Lutzoni F."/>
            <person name="Magnuson J."/>
            <person name="Mondo S."/>
            <person name="Nolan M."/>
            <person name="Ohm R."/>
            <person name="Pangilinan J."/>
            <person name="Park H.-J."/>
            <person name="Ramirez L."/>
            <person name="Alfaro M."/>
            <person name="Sun H."/>
            <person name="Tritt A."/>
            <person name="Yoshinaga Y."/>
            <person name="Zwiers L.-H."/>
            <person name="Turgeon B."/>
            <person name="Goodwin S."/>
            <person name="Spatafora J."/>
            <person name="Crous P."/>
            <person name="Grigoriev I."/>
        </authorList>
    </citation>
    <scope>NUCLEOTIDE SEQUENCE</scope>
    <source>
        <strain evidence="1">CBS 269.34</strain>
    </source>
</reference>
<dbReference type="AlphaFoldDB" id="A0A6A6QVD0"/>
<evidence type="ECO:0000313" key="1">
    <source>
        <dbReference type="EMBL" id="KAF2496084.1"/>
    </source>
</evidence>
<protein>
    <submittedName>
        <fullName evidence="1">Uncharacterized protein</fullName>
    </submittedName>
</protein>
<dbReference type="Proteomes" id="UP000799750">
    <property type="component" value="Unassembled WGS sequence"/>
</dbReference>
<proteinExistence type="predicted"/>
<name>A0A6A6QVD0_9PEZI</name>
<evidence type="ECO:0000313" key="2">
    <source>
        <dbReference type="Proteomes" id="UP000799750"/>
    </source>
</evidence>
<accession>A0A6A6QVD0</accession>
<gene>
    <name evidence="1" type="ORF">BU16DRAFT_366592</name>
</gene>
<organism evidence="1 2">
    <name type="scientific">Lophium mytilinum</name>
    <dbReference type="NCBI Taxonomy" id="390894"/>
    <lineage>
        <taxon>Eukaryota</taxon>
        <taxon>Fungi</taxon>
        <taxon>Dikarya</taxon>
        <taxon>Ascomycota</taxon>
        <taxon>Pezizomycotina</taxon>
        <taxon>Dothideomycetes</taxon>
        <taxon>Pleosporomycetidae</taxon>
        <taxon>Mytilinidiales</taxon>
        <taxon>Mytilinidiaceae</taxon>
        <taxon>Lophium</taxon>
    </lineage>
</organism>